<dbReference type="InterPro" id="IPR035901">
    <property type="entry name" value="GIY-YIG_endonuc_sf"/>
</dbReference>
<dbReference type="GO" id="GO:0006289">
    <property type="term" value="P:nucleotide-excision repair"/>
    <property type="evidence" value="ECO:0007669"/>
    <property type="project" value="InterPro"/>
</dbReference>
<evidence type="ECO:0000259" key="2">
    <source>
        <dbReference type="PROSITE" id="PS50151"/>
    </source>
</evidence>
<dbReference type="PANTHER" id="PTHR30562">
    <property type="entry name" value="UVRC/OXIDOREDUCTASE"/>
    <property type="match status" value="1"/>
</dbReference>
<dbReference type="SUPFAM" id="SSF82771">
    <property type="entry name" value="GIY-YIG endonuclease"/>
    <property type="match status" value="1"/>
</dbReference>
<dbReference type="SUPFAM" id="SSF53098">
    <property type="entry name" value="Ribonuclease H-like"/>
    <property type="match status" value="1"/>
</dbReference>
<dbReference type="AlphaFoldDB" id="A0A4R1BFR7"/>
<feature type="domain" description="GIY-YIG" evidence="3">
    <location>
        <begin position="265"/>
        <end position="343"/>
    </location>
</feature>
<dbReference type="InterPro" id="IPR006054">
    <property type="entry name" value="DnaQ"/>
</dbReference>
<proteinExistence type="predicted"/>
<gene>
    <name evidence="4" type="ORF">E0L93_11160</name>
</gene>
<dbReference type="InterPro" id="IPR001943">
    <property type="entry name" value="UVR_dom"/>
</dbReference>
<dbReference type="GO" id="GO:0004527">
    <property type="term" value="F:exonuclease activity"/>
    <property type="evidence" value="ECO:0007669"/>
    <property type="project" value="UniProtKB-KW"/>
</dbReference>
<sequence>MSGSLYGFVAARGPVSPEEIAAEFLKLRGGDGEARSHVERLVAGDPRFRRDAQGRLLTLDLRSAALREAPYVVFDVETTGSSADGGGITEIGAVRIEDGRVVDRFSTLVNPERPIEPFVARLTGITDAMVAGAPKTAEVIPRFERFTEGTVLVGHNAAFDCAFVAAARGGEPLPNPVLDTLRLARALVPGLRRYRLAALARHLRVRESPNHRALSDAAATAEIFLKLLQMLREAGVRTVGEALEVRGRGSRLPPRKRHLAEGLPSAPGVYYFLDGAGRVLYVGKARDLRRRVRTYFSGGDGRRKIGRLVREVAEVRFRQTETELQALVLEAREIRRLRPPYNTAGREPEARWYLRFDLREEYPVPERVPAGEESEGAVLLGPYRSAGAVDVCIEALGRVFPLRRCAPGDGPCIYGQMGRCAPCTGMDPETYRSAVVREVVELLRGEGGERHLRALAAERDRLASELRFEAASRLRDIISGIERIRLARSVLDGGCVRAAVCPSPEPERVEVFVLNRGRLIAHRSFGAGEEEEMRRLAGRALKAPAGEKGSPADEARIVAAYLRRHYPAVEVIPLLEPGDLPAAARQILGR</sequence>
<keyword evidence="1 4" id="KW-0378">Hydrolase</keyword>
<dbReference type="NCBIfam" id="NF005906">
    <property type="entry name" value="PRK07883.1-4"/>
    <property type="match status" value="1"/>
</dbReference>
<dbReference type="OrthoDB" id="9803913at2"/>
<comment type="caution">
    <text evidence="4">The sequence shown here is derived from an EMBL/GenBank/DDBJ whole genome shotgun (WGS) entry which is preliminary data.</text>
</comment>
<dbReference type="Gene3D" id="3.40.1440.10">
    <property type="entry name" value="GIY-YIG endonuclease"/>
    <property type="match status" value="1"/>
</dbReference>
<dbReference type="InterPro" id="IPR036397">
    <property type="entry name" value="RNaseH_sf"/>
</dbReference>
<dbReference type="NCBIfam" id="TIGR00573">
    <property type="entry name" value="dnaq"/>
    <property type="match status" value="1"/>
</dbReference>
<keyword evidence="5" id="KW-1185">Reference proteome</keyword>
<dbReference type="InterPro" id="IPR047296">
    <property type="entry name" value="GIY-YIG_UvrC_Cho"/>
</dbReference>
<dbReference type="InterPro" id="IPR013520">
    <property type="entry name" value="Ribonucl_H"/>
</dbReference>
<dbReference type="FunFam" id="3.30.420.10:FF:000045">
    <property type="entry name" value="3'-5' exonuclease DinG"/>
    <property type="match status" value="1"/>
</dbReference>
<evidence type="ECO:0000313" key="4">
    <source>
        <dbReference type="EMBL" id="TCJ16035.1"/>
    </source>
</evidence>
<evidence type="ECO:0000313" key="5">
    <source>
        <dbReference type="Proteomes" id="UP000295244"/>
    </source>
</evidence>
<dbReference type="PROSITE" id="PS50151">
    <property type="entry name" value="UVR"/>
    <property type="match status" value="1"/>
</dbReference>
<dbReference type="PANTHER" id="PTHR30562:SF1">
    <property type="entry name" value="UVRABC SYSTEM PROTEIN C"/>
    <property type="match status" value="1"/>
</dbReference>
<dbReference type="RefSeq" id="WP_132691922.1">
    <property type="nucleotide sequence ID" value="NZ_SKBU01000019.1"/>
</dbReference>
<dbReference type="CDD" id="cd06127">
    <property type="entry name" value="DEDDh"/>
    <property type="match status" value="1"/>
</dbReference>
<dbReference type="Gene3D" id="3.30.420.10">
    <property type="entry name" value="Ribonuclease H-like superfamily/Ribonuclease H"/>
    <property type="match status" value="1"/>
</dbReference>
<dbReference type="GO" id="GO:0003887">
    <property type="term" value="F:DNA-directed DNA polymerase activity"/>
    <property type="evidence" value="ECO:0007669"/>
    <property type="project" value="InterPro"/>
</dbReference>
<accession>A0A4R1BFR7</accession>
<dbReference type="InterPro" id="IPR000305">
    <property type="entry name" value="GIY-YIG_endonuc"/>
</dbReference>
<dbReference type="Proteomes" id="UP000295244">
    <property type="component" value="Unassembled WGS sequence"/>
</dbReference>
<dbReference type="GO" id="GO:0006260">
    <property type="term" value="P:DNA replication"/>
    <property type="evidence" value="ECO:0007669"/>
    <property type="project" value="InterPro"/>
</dbReference>
<dbReference type="Gene3D" id="1.20.5.140">
    <property type="match status" value="1"/>
</dbReference>
<dbReference type="Pfam" id="PF01541">
    <property type="entry name" value="GIY-YIG"/>
    <property type="match status" value="1"/>
</dbReference>
<dbReference type="EMBL" id="SKBU01000019">
    <property type="protein sequence ID" value="TCJ16035.1"/>
    <property type="molecule type" value="Genomic_DNA"/>
</dbReference>
<dbReference type="CDD" id="cd10434">
    <property type="entry name" value="GIY-YIG_UvrC_Cho"/>
    <property type="match status" value="1"/>
</dbReference>
<dbReference type="PROSITE" id="PS50164">
    <property type="entry name" value="GIY_YIG"/>
    <property type="match status" value="1"/>
</dbReference>
<evidence type="ECO:0000256" key="1">
    <source>
        <dbReference type="ARBA" id="ARBA00022839"/>
    </source>
</evidence>
<dbReference type="InterPro" id="IPR012337">
    <property type="entry name" value="RNaseH-like_sf"/>
</dbReference>
<keyword evidence="1 4" id="KW-0269">Exonuclease</keyword>
<reference evidence="4 5" key="1">
    <citation type="submission" date="2019-03" db="EMBL/GenBank/DDBJ databases">
        <title>Whole genome sequence of a novel Rubrobacter taiwanensis strain, isolated from Yellowstone National Park.</title>
        <authorList>
            <person name="Freed S."/>
            <person name="Ramaley R.F."/>
            <person name="Kyndt J.A."/>
        </authorList>
    </citation>
    <scope>NUCLEOTIDE SEQUENCE [LARGE SCALE GENOMIC DNA]</scope>
    <source>
        <strain evidence="4 5">Yellowstone</strain>
    </source>
</reference>
<feature type="domain" description="UVR" evidence="2">
    <location>
        <begin position="449"/>
        <end position="484"/>
    </location>
</feature>
<keyword evidence="1 4" id="KW-0540">Nuclease</keyword>
<organism evidence="4 5">
    <name type="scientific">Rubrobacter taiwanensis</name>
    <dbReference type="NCBI Taxonomy" id="185139"/>
    <lineage>
        <taxon>Bacteria</taxon>
        <taxon>Bacillati</taxon>
        <taxon>Actinomycetota</taxon>
        <taxon>Rubrobacteria</taxon>
        <taxon>Rubrobacterales</taxon>
        <taxon>Rubrobacteraceae</taxon>
        <taxon>Rubrobacter</taxon>
    </lineage>
</organism>
<dbReference type="GO" id="GO:0009380">
    <property type="term" value="C:excinuclease repair complex"/>
    <property type="evidence" value="ECO:0007669"/>
    <property type="project" value="TreeGrafter"/>
</dbReference>
<name>A0A4R1BFR7_9ACTN</name>
<evidence type="ECO:0000259" key="3">
    <source>
        <dbReference type="PROSITE" id="PS50164"/>
    </source>
</evidence>
<dbReference type="SMART" id="SM00465">
    <property type="entry name" value="GIYc"/>
    <property type="match status" value="1"/>
</dbReference>
<dbReference type="GO" id="GO:0003677">
    <property type="term" value="F:DNA binding"/>
    <property type="evidence" value="ECO:0007669"/>
    <property type="project" value="InterPro"/>
</dbReference>
<dbReference type="SMART" id="SM00479">
    <property type="entry name" value="EXOIII"/>
    <property type="match status" value="1"/>
</dbReference>
<protein>
    <submittedName>
        <fullName evidence="4">DEDD exonuclease domain-containing protein</fullName>
    </submittedName>
</protein>
<dbReference type="InterPro" id="IPR050066">
    <property type="entry name" value="UvrABC_protein_C"/>
</dbReference>
<dbReference type="Pfam" id="PF00929">
    <property type="entry name" value="RNase_T"/>
    <property type="match status" value="1"/>
</dbReference>